<keyword evidence="5" id="KW-0378">Hydrolase</keyword>
<comment type="similarity">
    <text evidence="2">Belongs to the glycosyl hydrolase 29 family.</text>
</comment>
<evidence type="ECO:0000256" key="4">
    <source>
        <dbReference type="ARBA" id="ARBA00022729"/>
    </source>
</evidence>
<dbReference type="InterPro" id="IPR057739">
    <property type="entry name" value="Glyco_hydro_29_N"/>
</dbReference>
<feature type="chain" id="PRO_5045328437" description="alpha-L-fucosidase" evidence="7">
    <location>
        <begin position="26"/>
        <end position="547"/>
    </location>
</feature>
<gene>
    <name evidence="10" type="ORF">PQU98_06615</name>
</gene>
<dbReference type="EMBL" id="JAQQKV010000001">
    <property type="protein sequence ID" value="MDC7675793.1"/>
    <property type="molecule type" value="Genomic_DNA"/>
</dbReference>
<feature type="signal peptide" evidence="7">
    <location>
        <begin position="1"/>
        <end position="25"/>
    </location>
</feature>
<name>A0ABT5HHS0_9CAUL</name>
<dbReference type="PIRSF" id="PIRSF001092">
    <property type="entry name" value="Alpha-L-fucosidase"/>
    <property type="match status" value="1"/>
</dbReference>
<dbReference type="InterPro" id="IPR006311">
    <property type="entry name" value="TAT_signal"/>
</dbReference>
<evidence type="ECO:0000256" key="3">
    <source>
        <dbReference type="ARBA" id="ARBA00012662"/>
    </source>
</evidence>
<evidence type="ECO:0000259" key="9">
    <source>
        <dbReference type="Pfam" id="PF16757"/>
    </source>
</evidence>
<evidence type="ECO:0000259" key="8">
    <source>
        <dbReference type="Pfam" id="PF01120"/>
    </source>
</evidence>
<keyword evidence="11" id="KW-1185">Reference proteome</keyword>
<dbReference type="InterPro" id="IPR017853">
    <property type="entry name" value="GH"/>
</dbReference>
<evidence type="ECO:0000313" key="10">
    <source>
        <dbReference type="EMBL" id="MDC7675793.1"/>
    </source>
</evidence>
<feature type="domain" description="Glycoside hydrolase family 29 N-terminal" evidence="8">
    <location>
        <begin position="36"/>
        <end position="433"/>
    </location>
</feature>
<dbReference type="InterPro" id="IPR013780">
    <property type="entry name" value="Glyco_hydro_b"/>
</dbReference>
<feature type="domain" description="Alpha-L-fucosidase C-terminal" evidence="9">
    <location>
        <begin position="462"/>
        <end position="541"/>
    </location>
</feature>
<dbReference type="InterPro" id="IPR031919">
    <property type="entry name" value="Fucosidase_C"/>
</dbReference>
<comment type="function">
    <text evidence="1">Alpha-L-fucosidase is responsible for hydrolyzing the alpha-1,6-linked fucose joined to the reducing-end N-acetylglucosamine of the carbohydrate moieties of glycoproteins.</text>
</comment>
<protein>
    <recommendedName>
        <fullName evidence="3">alpha-L-fucosidase</fullName>
        <ecNumber evidence="3">3.2.1.51</ecNumber>
    </recommendedName>
</protein>
<dbReference type="InterPro" id="IPR016286">
    <property type="entry name" value="FUC_metazoa-typ"/>
</dbReference>
<reference evidence="10 11" key="1">
    <citation type="submission" date="2023-01" db="EMBL/GenBank/DDBJ databases">
        <title>Novel species of the genus Asticcacaulis isolated from rivers.</title>
        <authorList>
            <person name="Lu H."/>
        </authorList>
    </citation>
    <scope>NUCLEOTIDE SEQUENCE [LARGE SCALE GENOMIC DNA]</scope>
    <source>
        <strain evidence="10 11">LKC15W</strain>
    </source>
</reference>
<evidence type="ECO:0000256" key="6">
    <source>
        <dbReference type="ARBA" id="ARBA00023295"/>
    </source>
</evidence>
<organism evidence="10 11">
    <name type="scientific">Asticcacaulis machinosus</name>
    <dbReference type="NCBI Taxonomy" id="2984211"/>
    <lineage>
        <taxon>Bacteria</taxon>
        <taxon>Pseudomonadati</taxon>
        <taxon>Pseudomonadota</taxon>
        <taxon>Alphaproteobacteria</taxon>
        <taxon>Caulobacterales</taxon>
        <taxon>Caulobacteraceae</taxon>
        <taxon>Asticcacaulis</taxon>
    </lineage>
</organism>
<dbReference type="Proteomes" id="UP001218579">
    <property type="component" value="Unassembled WGS sequence"/>
</dbReference>
<dbReference type="PROSITE" id="PS51318">
    <property type="entry name" value="TAT"/>
    <property type="match status" value="1"/>
</dbReference>
<evidence type="ECO:0000256" key="7">
    <source>
        <dbReference type="SAM" id="SignalP"/>
    </source>
</evidence>
<dbReference type="SMART" id="SM00812">
    <property type="entry name" value="Alpha_L_fucos"/>
    <property type="match status" value="1"/>
</dbReference>
<dbReference type="Pfam" id="PF01120">
    <property type="entry name" value="Alpha_L_fucos"/>
    <property type="match status" value="1"/>
</dbReference>
<dbReference type="EC" id="3.2.1.51" evidence="3"/>
<dbReference type="SUPFAM" id="SSF51445">
    <property type="entry name" value="(Trans)glycosidases"/>
    <property type="match status" value="1"/>
</dbReference>
<dbReference type="Gene3D" id="2.60.40.1180">
    <property type="entry name" value="Golgi alpha-mannosidase II"/>
    <property type="match status" value="1"/>
</dbReference>
<evidence type="ECO:0000256" key="1">
    <source>
        <dbReference type="ARBA" id="ARBA00004071"/>
    </source>
</evidence>
<evidence type="ECO:0000313" key="11">
    <source>
        <dbReference type="Proteomes" id="UP001218579"/>
    </source>
</evidence>
<dbReference type="RefSeq" id="WP_272744113.1">
    <property type="nucleotide sequence ID" value="NZ_JAQQKV010000001.1"/>
</dbReference>
<accession>A0ABT5HHS0</accession>
<comment type="caution">
    <text evidence="10">The sequence shown here is derived from an EMBL/GenBank/DDBJ whole genome shotgun (WGS) entry which is preliminary data.</text>
</comment>
<proteinExistence type="inferred from homology"/>
<dbReference type="PANTHER" id="PTHR10030:SF37">
    <property type="entry name" value="ALPHA-L-FUCOSIDASE-RELATED"/>
    <property type="match status" value="1"/>
</dbReference>
<dbReference type="InterPro" id="IPR000933">
    <property type="entry name" value="Glyco_hydro_29"/>
</dbReference>
<keyword evidence="6" id="KW-0326">Glycosidase</keyword>
<dbReference type="PANTHER" id="PTHR10030">
    <property type="entry name" value="ALPHA-L-FUCOSIDASE"/>
    <property type="match status" value="1"/>
</dbReference>
<evidence type="ECO:0000256" key="5">
    <source>
        <dbReference type="ARBA" id="ARBA00022801"/>
    </source>
</evidence>
<dbReference type="Gene3D" id="3.20.20.80">
    <property type="entry name" value="Glycosidases"/>
    <property type="match status" value="1"/>
</dbReference>
<evidence type="ECO:0000256" key="2">
    <source>
        <dbReference type="ARBA" id="ARBA00007951"/>
    </source>
</evidence>
<sequence>MSYTKRDLLRSATGLGLASALPAQAVELAEPGFDTIAEGKFKPNWKSFETDYQTPDWFRDAKFGIWAHWGPQCVPEAGDWYARNMYMQGSGSYKHFVDTYGHPADTGFMDLLPKWEAEHWNPDDLLDLYTKAGAKYFMAMANHHDNFDMYDSKFHDWNSTRIGPKKDIIGIWEKAARARGLRFGVSNHSAHAWHWFQTAYGYDPEGPRRGERYDAYKLNALDGKGKWWEGLDPKSFYGDPVMALPAGFDTITAANAWHELNDRVWDEKPPLNSPAFVRQWYLRCKDLIDSYKPDMVYFDNFDLPLGQVGLDITAHYYNASAQWNNGKVDAVVNIKPHGPFNGGVVADVERGSKSQIDERPWQTCTCIGQWHYNRRLYTEKKYLPAADVIHRLCDIVSKNGNLLLSVPVRADGSIDSEERRIVEEIAGWMARFGDAIYGTRPWRVFGEGPTQVGTGMFGERDQKSFTSEDIRFTTKDKALYAIPLGRPAGSVTIKSLSAREQRRVKRVEAAGHPAPLTFRQSDAGLVIDVPPAASHDFGLALKIFGVI</sequence>
<dbReference type="Pfam" id="PF16757">
    <property type="entry name" value="Fucosidase_C"/>
    <property type="match status" value="1"/>
</dbReference>
<keyword evidence="4 7" id="KW-0732">Signal</keyword>